<reference evidence="1 2" key="2">
    <citation type="journal article" date="2022" name="Mol. Ecol. Resour.">
        <title>The genomes of chicory, endive, great burdock and yacon provide insights into Asteraceae paleo-polyploidization history and plant inulin production.</title>
        <authorList>
            <person name="Fan W."/>
            <person name="Wang S."/>
            <person name="Wang H."/>
            <person name="Wang A."/>
            <person name="Jiang F."/>
            <person name="Liu H."/>
            <person name="Zhao H."/>
            <person name="Xu D."/>
            <person name="Zhang Y."/>
        </authorList>
    </citation>
    <scope>NUCLEOTIDE SEQUENCE [LARGE SCALE GENOMIC DNA]</scope>
    <source>
        <strain evidence="2">cv. Yunnan</strain>
        <tissue evidence="1">Leaves</tissue>
    </source>
</reference>
<evidence type="ECO:0000313" key="2">
    <source>
        <dbReference type="Proteomes" id="UP001056120"/>
    </source>
</evidence>
<organism evidence="1 2">
    <name type="scientific">Smallanthus sonchifolius</name>
    <dbReference type="NCBI Taxonomy" id="185202"/>
    <lineage>
        <taxon>Eukaryota</taxon>
        <taxon>Viridiplantae</taxon>
        <taxon>Streptophyta</taxon>
        <taxon>Embryophyta</taxon>
        <taxon>Tracheophyta</taxon>
        <taxon>Spermatophyta</taxon>
        <taxon>Magnoliopsida</taxon>
        <taxon>eudicotyledons</taxon>
        <taxon>Gunneridae</taxon>
        <taxon>Pentapetalae</taxon>
        <taxon>asterids</taxon>
        <taxon>campanulids</taxon>
        <taxon>Asterales</taxon>
        <taxon>Asteraceae</taxon>
        <taxon>Asteroideae</taxon>
        <taxon>Heliantheae alliance</taxon>
        <taxon>Millerieae</taxon>
        <taxon>Smallanthus</taxon>
    </lineage>
</organism>
<name>A0ACB9BWJ9_9ASTR</name>
<keyword evidence="2" id="KW-1185">Reference proteome</keyword>
<proteinExistence type="predicted"/>
<sequence length="279" mass="32398">MLTLFTLSAMKLNTYKSLLFIGKFRCRSPAGRNALQSLLSSREGLEMQLPDELWRWILELGVKTSCLTYKDLCCLSMSCRRLNRLSKEDVLWSTLLSFDFPSHSSSSTNRQSLKSIYQIRFEKDKAKKLLAERRVVLRIESQIHEHTRRLHEIEVQLVNESEKIKAAIDELKRLRKVKEASTALKVWQPEIIRSRQKQIVENCSVPVDIRINALEMEIKLCKQLISGFLNARKDENSRLEAAKERLSKVKYHPLQSFGLDDGSRKSKISGKNLKRVKHE</sequence>
<evidence type="ECO:0000313" key="1">
    <source>
        <dbReference type="EMBL" id="KAI3726375.1"/>
    </source>
</evidence>
<dbReference type="EMBL" id="CM042039">
    <property type="protein sequence ID" value="KAI3726375.1"/>
    <property type="molecule type" value="Genomic_DNA"/>
</dbReference>
<gene>
    <name evidence="1" type="ORF">L1987_66172</name>
</gene>
<reference evidence="2" key="1">
    <citation type="journal article" date="2022" name="Mol. Ecol. Resour.">
        <title>The genomes of chicory, endive, great burdock and yacon provide insights into Asteraceae palaeo-polyploidization history and plant inulin production.</title>
        <authorList>
            <person name="Fan W."/>
            <person name="Wang S."/>
            <person name="Wang H."/>
            <person name="Wang A."/>
            <person name="Jiang F."/>
            <person name="Liu H."/>
            <person name="Zhao H."/>
            <person name="Xu D."/>
            <person name="Zhang Y."/>
        </authorList>
    </citation>
    <scope>NUCLEOTIDE SEQUENCE [LARGE SCALE GENOMIC DNA]</scope>
    <source>
        <strain evidence="2">cv. Yunnan</strain>
    </source>
</reference>
<protein>
    <submittedName>
        <fullName evidence="1">Uncharacterized protein</fullName>
    </submittedName>
</protein>
<dbReference type="Proteomes" id="UP001056120">
    <property type="component" value="Linkage Group LG22"/>
</dbReference>
<accession>A0ACB9BWJ9</accession>
<comment type="caution">
    <text evidence="1">The sequence shown here is derived from an EMBL/GenBank/DDBJ whole genome shotgun (WGS) entry which is preliminary data.</text>
</comment>